<feature type="transmembrane region" description="Helical" evidence="1">
    <location>
        <begin position="62"/>
        <end position="82"/>
    </location>
</feature>
<keyword evidence="1" id="KW-0812">Transmembrane</keyword>
<reference evidence="3" key="1">
    <citation type="submission" date="2016-05" db="EMBL/GenBank/DDBJ databases">
        <title>Comparative genomics of biotechnologically important yeasts.</title>
        <authorList>
            <consortium name="DOE Joint Genome Institute"/>
            <person name="Riley R."/>
            <person name="Haridas S."/>
            <person name="Wolfe K.H."/>
            <person name="Lopes M.R."/>
            <person name="Hittinger C.T."/>
            <person name="Goker M."/>
            <person name="Salamov A."/>
            <person name="Wisecaver J."/>
            <person name="Long T.M."/>
            <person name="Aerts A.L."/>
            <person name="Barry K."/>
            <person name="Choi C."/>
            <person name="Clum A."/>
            <person name="Coughlan A.Y."/>
            <person name="Deshpande S."/>
            <person name="Douglass A.P."/>
            <person name="Hanson S.J."/>
            <person name="Klenk H.-P."/>
            <person name="Labutti K."/>
            <person name="Lapidus A."/>
            <person name="Lindquist E."/>
            <person name="Lipzen A."/>
            <person name="Meier-Kolthoff J.P."/>
            <person name="Ohm R.A."/>
            <person name="Otillar R.P."/>
            <person name="Pangilinan J."/>
            <person name="Peng Y."/>
            <person name="Rokas A."/>
            <person name="Rosa C.A."/>
            <person name="Scheuner C."/>
            <person name="Sibirny A.A."/>
            <person name="Slot J.C."/>
            <person name="Stielow J.B."/>
            <person name="Sun H."/>
            <person name="Kurtzman C.P."/>
            <person name="Blackwell M."/>
            <person name="Grigoriev I.V."/>
            <person name="Jeffries T.W."/>
        </authorList>
    </citation>
    <scope>NUCLEOTIDE SEQUENCE [LARGE SCALE GENOMIC DNA]</scope>
    <source>
        <strain evidence="3">NRRL Y-12698</strain>
    </source>
</reference>
<gene>
    <name evidence="2" type="ORF">BABINDRAFT_183642</name>
</gene>
<proteinExistence type="predicted"/>
<feature type="transmembrane region" description="Helical" evidence="1">
    <location>
        <begin position="155"/>
        <end position="173"/>
    </location>
</feature>
<feature type="transmembrane region" description="Helical" evidence="1">
    <location>
        <begin position="123"/>
        <end position="143"/>
    </location>
</feature>
<dbReference type="Proteomes" id="UP000094336">
    <property type="component" value="Unassembled WGS sequence"/>
</dbReference>
<sequence length="197" mass="22392">MTSFADDPIDEADQSAVIAKLQSKILKDLVFYTNRLCFLFLIQTPLLIFAPKAMHKSVGAGVPIVSRILSLLCFFSILLTCIDLKYDPKDLQSTFESLLETSRRLSSVRSMLSRNSGYIFNKYCINGTNVLMMALVCLSNWRFYQLESGSALAAWVRSYYMLCVVDFVIGLFVKRWFGGLMSDVGELEKLKYHFKSV</sequence>
<keyword evidence="1" id="KW-0472">Membrane</keyword>
<accession>A0A1E3QQC5</accession>
<dbReference type="GeneID" id="30149043"/>
<evidence type="ECO:0000313" key="3">
    <source>
        <dbReference type="Proteomes" id="UP000094336"/>
    </source>
</evidence>
<organism evidence="2 3">
    <name type="scientific">Babjeviella inositovora NRRL Y-12698</name>
    <dbReference type="NCBI Taxonomy" id="984486"/>
    <lineage>
        <taxon>Eukaryota</taxon>
        <taxon>Fungi</taxon>
        <taxon>Dikarya</taxon>
        <taxon>Ascomycota</taxon>
        <taxon>Saccharomycotina</taxon>
        <taxon>Pichiomycetes</taxon>
        <taxon>Serinales incertae sedis</taxon>
        <taxon>Babjeviella</taxon>
    </lineage>
</organism>
<keyword evidence="3" id="KW-1185">Reference proteome</keyword>
<protein>
    <submittedName>
        <fullName evidence="2">Uncharacterized protein</fullName>
    </submittedName>
</protein>
<dbReference type="RefSeq" id="XP_018984495.1">
    <property type="nucleotide sequence ID" value="XM_019131190.1"/>
</dbReference>
<dbReference type="EMBL" id="KV454433">
    <property type="protein sequence ID" value="ODQ79167.1"/>
    <property type="molecule type" value="Genomic_DNA"/>
</dbReference>
<keyword evidence="1" id="KW-1133">Transmembrane helix</keyword>
<dbReference type="AlphaFoldDB" id="A0A1E3QQC5"/>
<evidence type="ECO:0000256" key="1">
    <source>
        <dbReference type="SAM" id="Phobius"/>
    </source>
</evidence>
<name>A0A1E3QQC5_9ASCO</name>
<feature type="transmembrane region" description="Helical" evidence="1">
    <location>
        <begin position="29"/>
        <end position="50"/>
    </location>
</feature>
<evidence type="ECO:0000313" key="2">
    <source>
        <dbReference type="EMBL" id="ODQ79167.1"/>
    </source>
</evidence>